<sequence length="138" mass="15411">MTILYVAHYGHPLLKGAKHWSFLLPKPNSNTDSDVATAYQVTGSTETYEVKDPEELRSDSEQSKTCMGRVEVGNIEDKRRGEFESVVLAVPVTRGNLAWNCQNWIIEALGALKQRGFNVKAYQLAELQKLLAEASVSR</sequence>
<gene>
    <name evidence="1" type="ORF">C8Q71DRAFT_534550</name>
    <name evidence="2" type="ORF">EVJ58_g1404</name>
</gene>
<proteinExistence type="predicted"/>
<name>A0A4Y9Z313_9APHY</name>
<accession>A0A4Y9Z313</accession>
<dbReference type="EMBL" id="JADCUA010000007">
    <property type="protein sequence ID" value="KAH9838529.1"/>
    <property type="molecule type" value="Genomic_DNA"/>
</dbReference>
<comment type="caution">
    <text evidence="2">The sequence shown here is derived from an EMBL/GenBank/DDBJ whole genome shotgun (WGS) entry which is preliminary data.</text>
</comment>
<evidence type="ECO:0000313" key="4">
    <source>
        <dbReference type="Proteomes" id="UP000814176"/>
    </source>
</evidence>
<dbReference type="Proteomes" id="UP000298390">
    <property type="component" value="Unassembled WGS sequence"/>
</dbReference>
<reference evidence="1 4" key="2">
    <citation type="journal article" date="2021" name="Environ. Microbiol.">
        <title>Gene family expansions and transcriptome signatures uncover fungal adaptations to wood decay.</title>
        <authorList>
            <person name="Hage H."/>
            <person name="Miyauchi S."/>
            <person name="Viragh M."/>
            <person name="Drula E."/>
            <person name="Min B."/>
            <person name="Chaduli D."/>
            <person name="Navarro D."/>
            <person name="Favel A."/>
            <person name="Norest M."/>
            <person name="Lesage-Meessen L."/>
            <person name="Balint B."/>
            <person name="Merenyi Z."/>
            <person name="de Eugenio L."/>
            <person name="Morin E."/>
            <person name="Martinez A.T."/>
            <person name="Baldrian P."/>
            <person name="Stursova M."/>
            <person name="Martinez M.J."/>
            <person name="Novotny C."/>
            <person name="Magnuson J.K."/>
            <person name="Spatafora J.W."/>
            <person name="Maurice S."/>
            <person name="Pangilinan J."/>
            <person name="Andreopoulos W."/>
            <person name="LaButti K."/>
            <person name="Hundley H."/>
            <person name="Na H."/>
            <person name="Kuo A."/>
            <person name="Barry K."/>
            <person name="Lipzen A."/>
            <person name="Henrissat B."/>
            <person name="Riley R."/>
            <person name="Ahrendt S."/>
            <person name="Nagy L.G."/>
            <person name="Grigoriev I.V."/>
            <person name="Martin F."/>
            <person name="Rosso M.N."/>
        </authorList>
    </citation>
    <scope>NUCLEOTIDE SEQUENCE [LARGE SCALE GENOMIC DNA]</scope>
    <source>
        <strain evidence="1 4">CIRM-BRFM 1785</strain>
    </source>
</reference>
<dbReference type="RefSeq" id="XP_047780444.1">
    <property type="nucleotide sequence ID" value="XM_047919190.1"/>
</dbReference>
<dbReference type="Pfam" id="PF20174">
    <property type="entry name" value="DUF6540"/>
    <property type="match status" value="1"/>
</dbReference>
<protein>
    <submittedName>
        <fullName evidence="2">Uncharacterized protein</fullName>
    </submittedName>
</protein>
<dbReference type="EMBL" id="SEKV01000045">
    <property type="protein sequence ID" value="TFY67779.1"/>
    <property type="molecule type" value="Genomic_DNA"/>
</dbReference>
<dbReference type="OrthoDB" id="37659at2759"/>
<organism evidence="2 3">
    <name type="scientific">Rhodofomes roseus</name>
    <dbReference type="NCBI Taxonomy" id="34475"/>
    <lineage>
        <taxon>Eukaryota</taxon>
        <taxon>Fungi</taxon>
        <taxon>Dikarya</taxon>
        <taxon>Basidiomycota</taxon>
        <taxon>Agaricomycotina</taxon>
        <taxon>Agaricomycetes</taxon>
        <taxon>Polyporales</taxon>
        <taxon>Rhodofomes</taxon>
    </lineage>
</organism>
<evidence type="ECO:0000313" key="1">
    <source>
        <dbReference type="EMBL" id="KAH9838529.1"/>
    </source>
</evidence>
<dbReference type="GeneID" id="71999922"/>
<dbReference type="InterPro" id="IPR046670">
    <property type="entry name" value="DUF6540"/>
</dbReference>
<dbReference type="Proteomes" id="UP000814176">
    <property type="component" value="Unassembled WGS sequence"/>
</dbReference>
<evidence type="ECO:0000313" key="2">
    <source>
        <dbReference type="EMBL" id="TFY67779.1"/>
    </source>
</evidence>
<keyword evidence="4" id="KW-1185">Reference proteome</keyword>
<dbReference type="AlphaFoldDB" id="A0A4Y9Z313"/>
<reference evidence="2 3" key="1">
    <citation type="submission" date="2019-01" db="EMBL/GenBank/DDBJ databases">
        <title>Genome sequencing of the rare red list fungi Fomitopsis rosea.</title>
        <authorList>
            <person name="Buettner E."/>
            <person name="Kellner H."/>
        </authorList>
    </citation>
    <scope>NUCLEOTIDE SEQUENCE [LARGE SCALE GENOMIC DNA]</scope>
    <source>
        <strain evidence="2 3">DSM 105464</strain>
    </source>
</reference>
<evidence type="ECO:0000313" key="3">
    <source>
        <dbReference type="Proteomes" id="UP000298390"/>
    </source>
</evidence>